<feature type="compositionally biased region" description="Basic residues" evidence="2">
    <location>
        <begin position="200"/>
        <end position="209"/>
    </location>
</feature>
<feature type="region of interest" description="Disordered" evidence="2">
    <location>
        <begin position="120"/>
        <end position="273"/>
    </location>
</feature>
<dbReference type="PANTHER" id="PTHR48125">
    <property type="entry name" value="LP07818P1"/>
    <property type="match status" value="1"/>
</dbReference>
<sequence length="1669" mass="188578">MAYSSIDDRHRFNQDLESLAVVFLHIPLSRGHLAIILFYSGSFASAHNRIFNAIRLDSFWQNAHHHQDDQRRGWRDILAALNVNQTNEYRQREAWNQSGQSVLKALPLLLPSVPPYLTASPLPPPRIPPPLTSPLHRDQQSSLPADATNVARRARPPPVLRLRRSPTPRGRLLISKIPPVPPPFARALKRPSSAGSSHKFASKKIRLHRVSSPSSVSGPRHFVSPSREPAKENSMDLSFGKRIRERGPVYTPSPSPSPSRPSSPSHLSTPRFHRAKAAVREESLGSVTSLLPLQIADSHPAVRPSTPKRAHPAASPRSPPPLHGRRISPAQLVNSTPPLLPLPIPTSHPIVTPTRPFLLPRKPHKSSSCKPRRHGTSNISIKLKPTVPVTRGSHLSDSEEDERRVAAELLSCSSSDIIVFFPPTPANQTNTWIPVVQENCPANSYEDPAPSSDHRYSVPRTPAVETLASAHATPLRLPSAPSPTSSVLGDVSDVENDDSDATSEDEEKKIWRDHVRKGKRRSYGVSQEREGAGNDEERIVDDITFRERRLAADNNLASAALAARLAQDDAKTMHYDIAKDEFLASLLQSGVDFDTAHKLLGEAEYCAPRGDGDDSQDSDHSSVSYVFASEDDEEIVGPEVPLLMRQLLNGGLSLEDARLQLGLDADSNTPRGREEARIARRAERRRLKLDRLVEEEREHERLMELKKQLCLQRAPAPGPSEPSHPPEPIPGAAVEEEAPVVLDEEEERVFFIDARTGYRRQRFLNAAPNVSLRRIRSAISRYMVRDDFEFLVPELFGDVCGFLRDILDEDRIPAARYHAEVRARLQARDQQAIDDAALDQRSPPRVAARARRITRERYAEAAAEAAAEAMLRHNRVEMEREQADRIVSDRERENRRRRAEAAAIAAESGVPPNDLSVSGPEAHLDGGGGIVDEEMPDASDGVEGHSDGDGVIVDDEMPDVSDGAEVDEEMSDLTNLEGESGNTSDVQVERRRSARLKGKATRCYTESSAKGDISDDQGSSDADSSDFEGLKQVTLKTKYDPQQYLLVIGFLRETYSPNPAAHRIYQKAEKWWCKACYSAWNRFRLKIKSSFMRQGREDHALRRTQKDSYVLWRKSGMSQPFITPTVADPRHISLLAARAPKRRKVRPCVAGVKCDSEYGGLLWVPDGTKKRGYCHRHQLRWVRMWGREKDQGPPGETEIQRELRRLRRLEEFLLDPVDPYNERQARQRNNDRLDDDLHRKCHLPDCAGTGTREVVCPCDQLPHDFCSSHAERFYNHQRNSAVGAHFVARRNTYEGYSEFAMRDCPRQVLIIFCFVVHLVSRFATCLCCKRRFTGTGGSHIRSLILIEHLHRSLEGLPVRVRGLYCYRCNGKLELLDLFVSESRTFEIGAQALEDYVCARGNSSFTEAKDVLENYMETHPRLNSFPALWSKYEHNLYIKRVTPLLPPDMGKRPMDHVADHDHVFPYRFRWTSFNRNKASGRFEQAARVEAWEACYGLEVNTPEFRRRFEETYTEALRTGVAQAIAAYDEPNIRALFEAAERDPEVRRLIDILQEHMRLPPWSEPVFHPLLTQLKLRIEQSEIMREARDGLMFPYALDVEDMTADQVHAIVLATFENYIQFPNSEDGTHRYGCPVPECELHKHRDPEEDDTDTSDERETGKAKRAGKTTRK</sequence>
<feature type="compositionally biased region" description="Acidic residues" evidence="2">
    <location>
        <begin position="952"/>
        <end position="971"/>
    </location>
</feature>
<feature type="region of interest" description="Disordered" evidence="2">
    <location>
        <begin position="1635"/>
        <end position="1669"/>
    </location>
</feature>
<feature type="compositionally biased region" description="Pro residues" evidence="2">
    <location>
        <begin position="251"/>
        <end position="261"/>
    </location>
</feature>
<gene>
    <name evidence="3" type="ORF">R3P38DRAFT_2789004</name>
</gene>
<feature type="coiled-coil region" evidence="1">
    <location>
        <begin position="679"/>
        <end position="712"/>
    </location>
</feature>
<feature type="region of interest" description="Disordered" evidence="2">
    <location>
        <begin position="1006"/>
        <end position="1026"/>
    </location>
</feature>
<feature type="compositionally biased region" description="Pro residues" evidence="2">
    <location>
        <begin position="121"/>
        <end position="132"/>
    </location>
</feature>
<proteinExistence type="predicted"/>
<organism evidence="3 4">
    <name type="scientific">Favolaschia claudopus</name>
    <dbReference type="NCBI Taxonomy" id="2862362"/>
    <lineage>
        <taxon>Eukaryota</taxon>
        <taxon>Fungi</taxon>
        <taxon>Dikarya</taxon>
        <taxon>Basidiomycota</taxon>
        <taxon>Agaricomycotina</taxon>
        <taxon>Agaricomycetes</taxon>
        <taxon>Agaricomycetidae</taxon>
        <taxon>Agaricales</taxon>
        <taxon>Marasmiineae</taxon>
        <taxon>Mycenaceae</taxon>
        <taxon>Favolaschia</taxon>
    </lineage>
</organism>
<feature type="region of interest" description="Disordered" evidence="2">
    <location>
        <begin position="353"/>
        <end position="376"/>
    </location>
</feature>
<name>A0AAW0AIZ1_9AGAR</name>
<accession>A0AAW0AIZ1</accession>
<feature type="compositionally biased region" description="Acidic residues" evidence="2">
    <location>
        <begin position="492"/>
        <end position="505"/>
    </location>
</feature>
<keyword evidence="4" id="KW-1185">Reference proteome</keyword>
<feature type="region of interest" description="Disordered" evidence="2">
    <location>
        <begin position="295"/>
        <end position="340"/>
    </location>
</feature>
<evidence type="ECO:0000313" key="4">
    <source>
        <dbReference type="Proteomes" id="UP001362999"/>
    </source>
</evidence>
<feature type="compositionally biased region" description="Basic residues" evidence="2">
    <location>
        <begin position="1660"/>
        <end position="1669"/>
    </location>
</feature>
<protein>
    <submittedName>
        <fullName evidence="3">Uncharacterized protein</fullName>
    </submittedName>
</protein>
<dbReference type="Proteomes" id="UP001362999">
    <property type="component" value="Unassembled WGS sequence"/>
</dbReference>
<keyword evidence="1" id="KW-0175">Coiled coil</keyword>
<feature type="region of interest" description="Disordered" evidence="2">
    <location>
        <begin position="888"/>
        <end position="992"/>
    </location>
</feature>
<evidence type="ECO:0000256" key="1">
    <source>
        <dbReference type="SAM" id="Coils"/>
    </source>
</evidence>
<evidence type="ECO:0000256" key="2">
    <source>
        <dbReference type="SAM" id="MobiDB-lite"/>
    </source>
</evidence>
<evidence type="ECO:0000313" key="3">
    <source>
        <dbReference type="EMBL" id="KAK7013019.1"/>
    </source>
</evidence>
<dbReference type="EMBL" id="JAWWNJ010000061">
    <property type="protein sequence ID" value="KAK7013019.1"/>
    <property type="molecule type" value="Genomic_DNA"/>
</dbReference>
<feature type="compositionally biased region" description="Basic residues" evidence="2">
    <location>
        <begin position="361"/>
        <end position="375"/>
    </location>
</feature>
<feature type="compositionally biased region" description="Low complexity" evidence="2">
    <location>
        <begin position="210"/>
        <end position="221"/>
    </location>
</feature>
<reference evidence="3 4" key="1">
    <citation type="journal article" date="2024" name="J Genomics">
        <title>Draft genome sequencing and assembly of Favolaschia claudopus CIRM-BRFM 2984 isolated from oak limbs.</title>
        <authorList>
            <person name="Navarro D."/>
            <person name="Drula E."/>
            <person name="Chaduli D."/>
            <person name="Cazenave R."/>
            <person name="Ahrendt S."/>
            <person name="Wang J."/>
            <person name="Lipzen A."/>
            <person name="Daum C."/>
            <person name="Barry K."/>
            <person name="Grigoriev I.V."/>
            <person name="Favel A."/>
            <person name="Rosso M.N."/>
            <person name="Martin F."/>
        </authorList>
    </citation>
    <scope>NUCLEOTIDE SEQUENCE [LARGE SCALE GENOMIC DNA]</scope>
    <source>
        <strain evidence="3 4">CIRM-BRFM 2984</strain>
    </source>
</reference>
<feature type="region of interest" description="Disordered" evidence="2">
    <location>
        <begin position="473"/>
        <end position="508"/>
    </location>
</feature>
<comment type="caution">
    <text evidence="3">The sequence shown here is derived from an EMBL/GenBank/DDBJ whole genome shotgun (WGS) entry which is preliminary data.</text>
</comment>
<dbReference type="PANTHER" id="PTHR48125:SF12">
    <property type="entry name" value="AT HOOK TRANSCRIPTION FACTOR FAMILY-RELATED"/>
    <property type="match status" value="1"/>
</dbReference>